<dbReference type="EMBL" id="BART01008041">
    <property type="protein sequence ID" value="GAG67750.1"/>
    <property type="molecule type" value="Genomic_DNA"/>
</dbReference>
<proteinExistence type="predicted"/>
<dbReference type="InterPro" id="IPR036439">
    <property type="entry name" value="Dockerin_dom_sf"/>
</dbReference>
<protein>
    <recommendedName>
        <fullName evidence="2">EF-hand domain-containing protein</fullName>
    </recommendedName>
</protein>
<gene>
    <name evidence="1" type="ORF">S01H4_18165</name>
</gene>
<evidence type="ECO:0000313" key="1">
    <source>
        <dbReference type="EMBL" id="GAG67750.1"/>
    </source>
</evidence>
<dbReference type="GO" id="GO:0000272">
    <property type="term" value="P:polysaccharide catabolic process"/>
    <property type="evidence" value="ECO:0007669"/>
    <property type="project" value="InterPro"/>
</dbReference>
<name>X0ZDP6_9ZZZZ</name>
<sequence length="79" mass="9144">MTAVYDIGTDEVNEKQADFTRDGVINLGDFALFSHSWRTGTGDEQWYVLCDLFEDGQIDLDDLAEFVINWLWQATWYGD</sequence>
<dbReference type="AlphaFoldDB" id="X0ZDP6"/>
<organism evidence="1">
    <name type="scientific">marine sediment metagenome</name>
    <dbReference type="NCBI Taxonomy" id="412755"/>
    <lineage>
        <taxon>unclassified sequences</taxon>
        <taxon>metagenomes</taxon>
        <taxon>ecological metagenomes</taxon>
    </lineage>
</organism>
<accession>X0ZDP6</accession>
<reference evidence="1" key="1">
    <citation type="journal article" date="2014" name="Front. Microbiol.">
        <title>High frequency of phylogenetically diverse reductive dehalogenase-homologous genes in deep subseafloor sedimentary metagenomes.</title>
        <authorList>
            <person name="Kawai M."/>
            <person name="Futagami T."/>
            <person name="Toyoda A."/>
            <person name="Takaki Y."/>
            <person name="Nishi S."/>
            <person name="Hori S."/>
            <person name="Arai W."/>
            <person name="Tsubouchi T."/>
            <person name="Morono Y."/>
            <person name="Uchiyama I."/>
            <person name="Ito T."/>
            <person name="Fujiyama A."/>
            <person name="Inagaki F."/>
            <person name="Takami H."/>
        </authorList>
    </citation>
    <scope>NUCLEOTIDE SEQUENCE</scope>
    <source>
        <strain evidence="1">Expedition CK06-06</strain>
    </source>
</reference>
<evidence type="ECO:0008006" key="2">
    <source>
        <dbReference type="Google" id="ProtNLM"/>
    </source>
</evidence>
<dbReference type="Gene3D" id="1.10.1330.10">
    <property type="entry name" value="Dockerin domain"/>
    <property type="match status" value="1"/>
</dbReference>
<comment type="caution">
    <text evidence="1">The sequence shown here is derived from an EMBL/GenBank/DDBJ whole genome shotgun (WGS) entry which is preliminary data.</text>
</comment>